<evidence type="ECO:0000313" key="2">
    <source>
        <dbReference type="Proteomes" id="UP000053593"/>
    </source>
</evidence>
<keyword evidence="2" id="KW-1185">Reference proteome</keyword>
<gene>
    <name evidence="1" type="ORF">GYMLUDRAFT_174268</name>
</gene>
<dbReference type="OrthoDB" id="3133167at2759"/>
<feature type="non-terminal residue" evidence="1">
    <location>
        <position position="1"/>
    </location>
</feature>
<dbReference type="EMBL" id="KN834797">
    <property type="protein sequence ID" value="KIK56528.1"/>
    <property type="molecule type" value="Genomic_DNA"/>
</dbReference>
<dbReference type="HOGENOM" id="CLU_2066962_0_0_1"/>
<dbReference type="AlphaFoldDB" id="A0A0D0CMT1"/>
<proteinExistence type="predicted"/>
<accession>A0A0D0CMT1</accession>
<name>A0A0D0CMT1_9AGAR</name>
<organism evidence="1 2">
    <name type="scientific">Collybiopsis luxurians FD-317 M1</name>
    <dbReference type="NCBI Taxonomy" id="944289"/>
    <lineage>
        <taxon>Eukaryota</taxon>
        <taxon>Fungi</taxon>
        <taxon>Dikarya</taxon>
        <taxon>Basidiomycota</taxon>
        <taxon>Agaricomycotina</taxon>
        <taxon>Agaricomycetes</taxon>
        <taxon>Agaricomycetidae</taxon>
        <taxon>Agaricales</taxon>
        <taxon>Marasmiineae</taxon>
        <taxon>Omphalotaceae</taxon>
        <taxon>Collybiopsis</taxon>
        <taxon>Collybiopsis luxurians</taxon>
    </lineage>
</organism>
<evidence type="ECO:0000313" key="1">
    <source>
        <dbReference type="EMBL" id="KIK56528.1"/>
    </source>
</evidence>
<sequence>SIPLPTYTGPSDWRTDTILHSLDNIIHRMQSAEAVAEAAGTPTTTMTAPLHHLYLPYYHPRQWPLPPSHSTAVITAAFLSASVEQMWPGMNGNLESNDGVPAGGRMRTTLAMSVGIDHW</sequence>
<protein>
    <submittedName>
        <fullName evidence="1">Uncharacterized protein</fullName>
    </submittedName>
</protein>
<dbReference type="Proteomes" id="UP000053593">
    <property type="component" value="Unassembled WGS sequence"/>
</dbReference>
<reference evidence="1 2" key="1">
    <citation type="submission" date="2014-04" db="EMBL/GenBank/DDBJ databases">
        <title>Evolutionary Origins and Diversification of the Mycorrhizal Mutualists.</title>
        <authorList>
            <consortium name="DOE Joint Genome Institute"/>
            <consortium name="Mycorrhizal Genomics Consortium"/>
            <person name="Kohler A."/>
            <person name="Kuo A."/>
            <person name="Nagy L.G."/>
            <person name="Floudas D."/>
            <person name="Copeland A."/>
            <person name="Barry K.W."/>
            <person name="Cichocki N."/>
            <person name="Veneault-Fourrey C."/>
            <person name="LaButti K."/>
            <person name="Lindquist E.A."/>
            <person name="Lipzen A."/>
            <person name="Lundell T."/>
            <person name="Morin E."/>
            <person name="Murat C."/>
            <person name="Riley R."/>
            <person name="Ohm R."/>
            <person name="Sun H."/>
            <person name="Tunlid A."/>
            <person name="Henrissat B."/>
            <person name="Grigoriev I.V."/>
            <person name="Hibbett D.S."/>
            <person name="Martin F."/>
        </authorList>
    </citation>
    <scope>NUCLEOTIDE SEQUENCE [LARGE SCALE GENOMIC DNA]</scope>
    <source>
        <strain evidence="1 2">FD-317 M1</strain>
    </source>
</reference>